<dbReference type="AlphaFoldDB" id="A0A7Z0MQ10"/>
<accession>A0A7Z0MQ10</accession>
<keyword evidence="1" id="KW-0472">Membrane</keyword>
<dbReference type="SUPFAM" id="SSF81340">
    <property type="entry name" value="Clc chloride channel"/>
    <property type="match status" value="1"/>
</dbReference>
<dbReference type="Gene3D" id="1.10.3080.10">
    <property type="entry name" value="Clc chloride channel"/>
    <property type="match status" value="1"/>
</dbReference>
<keyword evidence="1" id="KW-1133">Transmembrane helix</keyword>
<evidence type="ECO:0000256" key="1">
    <source>
        <dbReference type="SAM" id="Phobius"/>
    </source>
</evidence>
<dbReference type="EMBL" id="JACCHS010000193">
    <property type="protein sequence ID" value="NYT47623.1"/>
    <property type="molecule type" value="Genomic_DNA"/>
</dbReference>
<proteinExistence type="predicted"/>
<sequence>MSEYSKSFFSLKSWKQRLAFWLGAVIIGLLISTMTLLSEWASEFYRTVSLAYPWFNFVVAPFGLALTAWITFRFFPGSQGSGIPRQNCTRAFSCHGRAL</sequence>
<dbReference type="InterPro" id="IPR014743">
    <property type="entry name" value="Cl-channel_core"/>
</dbReference>
<keyword evidence="1" id="KW-0812">Transmembrane</keyword>
<reference evidence="2 3" key="1">
    <citation type="submission" date="2020-05" db="EMBL/GenBank/DDBJ databases">
        <title>Horizontal transmission and recombination maintain forever young bacterial symbiont genomes.</title>
        <authorList>
            <person name="Russell S.L."/>
            <person name="Pepper-Tunick E."/>
            <person name="Svedberg J."/>
            <person name="Byrne A."/>
            <person name="Ruelas Castillo J."/>
            <person name="Vollmers C."/>
            <person name="Beinart R.A."/>
            <person name="Corbett-Detig R."/>
        </authorList>
    </citation>
    <scope>NUCLEOTIDE SEQUENCE [LARGE SCALE GENOMIC DNA]</scope>
    <source>
        <strain evidence="2">4727-3</strain>
    </source>
</reference>
<protein>
    <recommendedName>
        <fullName evidence="4">Chloride channel protein</fullName>
    </recommendedName>
</protein>
<name>A0A7Z0MQ10_9GAMM</name>
<feature type="transmembrane region" description="Helical" evidence="1">
    <location>
        <begin position="54"/>
        <end position="75"/>
    </location>
</feature>
<organism evidence="2 3">
    <name type="scientific">Candidatus Methanofishera endochildressiae</name>
    <dbReference type="NCBI Taxonomy" id="2738884"/>
    <lineage>
        <taxon>Bacteria</taxon>
        <taxon>Pseudomonadati</taxon>
        <taxon>Pseudomonadota</taxon>
        <taxon>Gammaproteobacteria</taxon>
        <taxon>Candidatus Methanofishera</taxon>
    </lineage>
</organism>
<dbReference type="Proteomes" id="UP000537890">
    <property type="component" value="Unassembled WGS sequence"/>
</dbReference>
<feature type="transmembrane region" description="Helical" evidence="1">
    <location>
        <begin position="20"/>
        <end position="42"/>
    </location>
</feature>
<gene>
    <name evidence="2" type="ORF">H0A75_08820</name>
</gene>
<comment type="caution">
    <text evidence="2">The sequence shown here is derived from an EMBL/GenBank/DDBJ whole genome shotgun (WGS) entry which is preliminary data.</text>
</comment>
<evidence type="ECO:0000313" key="3">
    <source>
        <dbReference type="Proteomes" id="UP000537890"/>
    </source>
</evidence>
<evidence type="ECO:0008006" key="4">
    <source>
        <dbReference type="Google" id="ProtNLM"/>
    </source>
</evidence>
<evidence type="ECO:0000313" key="2">
    <source>
        <dbReference type="EMBL" id="NYT47623.1"/>
    </source>
</evidence>